<sequence>MIEVGRIKQKRGYKDQWPWNIKIYTDEKGNNKGDAVLSYEDPAAAHAAGGFFQDHELRGHKISVVMAEKTALRHDHGALAAVVVVVEVAMAMVETGATTTEMVEVQGQIDITMGETVLVRTERISALSILCTKNSGLRDFNNVPFTRLFFNWRLRGRGKWIIKLLAAKVDFARLSARSCGIDTSGMSHYMVKLPWACAPQLQGVYPPISSKKCLPQSSFIKSPFFALKLITEGSLICFTSSINRLVFTKSLKILSCFIFGRFDDGTIQILQSLLVCKDVKSLIEVRSSLREFLRSESISIIREIAEKTLEQKLLILEFFVRAFAVIGDIESCLALRYEALLMRDLKCTSCSWLQVSYTEWLNLAEHSLENGFHAIAIKACENAQSCLQRNDIVDLNTDEMFEYVQATEKTKRLKDCAVTSVASLSVQARATEYLKKKTIGNRTKHSSYCKGTKPTASTLFRNGIKRQNVKKLLEFQGLQQITGGSDSIQL</sequence>
<evidence type="ECO:0000313" key="2">
    <source>
        <dbReference type="Proteomes" id="UP001164250"/>
    </source>
</evidence>
<organism evidence="1 2">
    <name type="scientific">Pistacia atlantica</name>
    <dbReference type="NCBI Taxonomy" id="434234"/>
    <lineage>
        <taxon>Eukaryota</taxon>
        <taxon>Viridiplantae</taxon>
        <taxon>Streptophyta</taxon>
        <taxon>Embryophyta</taxon>
        <taxon>Tracheophyta</taxon>
        <taxon>Spermatophyta</taxon>
        <taxon>Magnoliopsida</taxon>
        <taxon>eudicotyledons</taxon>
        <taxon>Gunneridae</taxon>
        <taxon>Pentapetalae</taxon>
        <taxon>rosids</taxon>
        <taxon>malvids</taxon>
        <taxon>Sapindales</taxon>
        <taxon>Anacardiaceae</taxon>
        <taxon>Pistacia</taxon>
    </lineage>
</organism>
<dbReference type="Proteomes" id="UP001164250">
    <property type="component" value="Chromosome 11"/>
</dbReference>
<dbReference type="EMBL" id="CM047907">
    <property type="protein sequence ID" value="KAJ0084237.1"/>
    <property type="molecule type" value="Genomic_DNA"/>
</dbReference>
<comment type="caution">
    <text evidence="1">The sequence shown here is derived from an EMBL/GenBank/DDBJ whole genome shotgun (WGS) entry which is preliminary data.</text>
</comment>
<protein>
    <submittedName>
        <fullName evidence="1">Uncharacterized protein</fullName>
    </submittedName>
</protein>
<reference evidence="2" key="1">
    <citation type="journal article" date="2023" name="G3 (Bethesda)">
        <title>Genome assembly and association tests identify interacting loci associated with vigor, precocity, and sex in interspecific pistachio rootstocks.</title>
        <authorList>
            <person name="Palmer W."/>
            <person name="Jacygrad E."/>
            <person name="Sagayaradj S."/>
            <person name="Cavanaugh K."/>
            <person name="Han R."/>
            <person name="Bertier L."/>
            <person name="Beede B."/>
            <person name="Kafkas S."/>
            <person name="Golino D."/>
            <person name="Preece J."/>
            <person name="Michelmore R."/>
        </authorList>
    </citation>
    <scope>NUCLEOTIDE SEQUENCE [LARGE SCALE GENOMIC DNA]</scope>
</reference>
<evidence type="ECO:0000313" key="1">
    <source>
        <dbReference type="EMBL" id="KAJ0084237.1"/>
    </source>
</evidence>
<gene>
    <name evidence="1" type="ORF">Patl1_31023</name>
</gene>
<name>A0ACC1ABR8_9ROSI</name>
<keyword evidence="2" id="KW-1185">Reference proteome</keyword>
<proteinExistence type="predicted"/>
<accession>A0ACC1ABR8</accession>